<dbReference type="InterPro" id="IPR036961">
    <property type="entry name" value="Kinesin_motor_dom_sf"/>
</dbReference>
<feature type="compositionally biased region" description="Low complexity" evidence="5">
    <location>
        <begin position="303"/>
        <end position="326"/>
    </location>
</feature>
<dbReference type="Pfam" id="PF00225">
    <property type="entry name" value="Kinesin"/>
    <property type="match status" value="1"/>
</dbReference>
<dbReference type="EMBL" id="SJOL01006358">
    <property type="protein sequence ID" value="TGZ68598.1"/>
    <property type="molecule type" value="Genomic_DNA"/>
</dbReference>
<dbReference type="GO" id="GO:0003777">
    <property type="term" value="F:microtubule motor activity"/>
    <property type="evidence" value="ECO:0007669"/>
    <property type="project" value="InterPro"/>
</dbReference>
<evidence type="ECO:0000256" key="2">
    <source>
        <dbReference type="ARBA" id="ARBA00022840"/>
    </source>
</evidence>
<keyword evidence="1 3" id="KW-0547">Nucleotide-binding</keyword>
<evidence type="ECO:0000256" key="5">
    <source>
        <dbReference type="SAM" id="MobiDB-lite"/>
    </source>
</evidence>
<dbReference type="SMART" id="SM00129">
    <property type="entry name" value="KISc"/>
    <property type="match status" value="1"/>
</dbReference>
<feature type="binding site" evidence="3">
    <location>
        <begin position="101"/>
        <end position="108"/>
    </location>
    <ligand>
        <name>ATP</name>
        <dbReference type="ChEBI" id="CHEBI:30616"/>
    </ligand>
</feature>
<dbReference type="STRING" id="147828.A0A4S2M3S0"/>
<gene>
    <name evidence="7" type="ORF">CRM22_004199</name>
</gene>
<keyword evidence="3 4" id="KW-0505">Motor protein</keyword>
<keyword evidence="4" id="KW-0493">Microtubule</keyword>
<comment type="similarity">
    <text evidence="3 4">Belongs to the TRAFAC class myosin-kinesin ATPase superfamily. Kinesin family.</text>
</comment>
<dbReference type="PROSITE" id="PS50067">
    <property type="entry name" value="KINESIN_MOTOR_2"/>
    <property type="match status" value="1"/>
</dbReference>
<feature type="domain" description="Kinesin motor" evidence="6">
    <location>
        <begin position="3"/>
        <end position="379"/>
    </location>
</feature>
<dbReference type="GO" id="GO:0005874">
    <property type="term" value="C:microtubule"/>
    <property type="evidence" value="ECO:0007669"/>
    <property type="project" value="UniProtKB-KW"/>
</dbReference>
<proteinExistence type="inferred from homology"/>
<evidence type="ECO:0000256" key="4">
    <source>
        <dbReference type="RuleBase" id="RU000394"/>
    </source>
</evidence>
<evidence type="ECO:0000313" key="7">
    <source>
        <dbReference type="EMBL" id="TGZ68598.1"/>
    </source>
</evidence>
<dbReference type="GO" id="GO:0008017">
    <property type="term" value="F:microtubule binding"/>
    <property type="evidence" value="ECO:0007669"/>
    <property type="project" value="InterPro"/>
</dbReference>
<dbReference type="PANTHER" id="PTHR47117">
    <property type="entry name" value="STAR-RELATED LIPID TRANSFER PROTEIN 9"/>
    <property type="match status" value="1"/>
</dbReference>
<dbReference type="OrthoDB" id="3176171at2759"/>
<evidence type="ECO:0000256" key="3">
    <source>
        <dbReference type="PROSITE-ProRule" id="PRU00283"/>
    </source>
</evidence>
<reference evidence="7 8" key="1">
    <citation type="journal article" date="2019" name="BMC Genomics">
        <title>New insights from Opisthorchis felineus genome: update on genomics of the epidemiologically important liver flukes.</title>
        <authorList>
            <person name="Ershov N.I."/>
            <person name="Mordvinov V.A."/>
            <person name="Prokhortchouk E.B."/>
            <person name="Pakharukova M.Y."/>
            <person name="Gunbin K.V."/>
            <person name="Ustyantsev K."/>
            <person name="Genaev M.A."/>
            <person name="Blinov A.G."/>
            <person name="Mazur A."/>
            <person name="Boulygina E."/>
            <person name="Tsygankova S."/>
            <person name="Khrameeva E."/>
            <person name="Chekanov N."/>
            <person name="Fan G."/>
            <person name="Xiao A."/>
            <person name="Zhang H."/>
            <person name="Xu X."/>
            <person name="Yang H."/>
            <person name="Solovyev V."/>
            <person name="Lee S.M."/>
            <person name="Liu X."/>
            <person name="Afonnikov D.A."/>
            <person name="Skryabin K.G."/>
        </authorList>
    </citation>
    <scope>NUCLEOTIDE SEQUENCE [LARGE SCALE GENOMIC DNA]</scope>
    <source>
        <strain evidence="7">AK-0245</strain>
        <tissue evidence="7">Whole organism</tissue>
    </source>
</reference>
<evidence type="ECO:0000259" key="6">
    <source>
        <dbReference type="PROSITE" id="PS50067"/>
    </source>
</evidence>
<comment type="caution">
    <text evidence="7">The sequence shown here is derived from an EMBL/GenBank/DDBJ whole genome shotgun (WGS) entry which is preliminary data.</text>
</comment>
<dbReference type="Proteomes" id="UP000308267">
    <property type="component" value="Unassembled WGS sequence"/>
</dbReference>
<keyword evidence="2 3" id="KW-0067">ATP-binding</keyword>
<feature type="region of interest" description="Disordered" evidence="5">
    <location>
        <begin position="292"/>
        <end position="326"/>
    </location>
</feature>
<keyword evidence="8" id="KW-1185">Reference proteome</keyword>
<dbReference type="SUPFAM" id="SSF52540">
    <property type="entry name" value="P-loop containing nucleoside triphosphate hydrolases"/>
    <property type="match status" value="1"/>
</dbReference>
<dbReference type="GO" id="GO:0007018">
    <property type="term" value="P:microtubule-based movement"/>
    <property type="evidence" value="ECO:0007669"/>
    <property type="project" value="InterPro"/>
</dbReference>
<dbReference type="InterPro" id="IPR019821">
    <property type="entry name" value="Kinesin_motor_CS"/>
</dbReference>
<sequence length="394" mass="44237">MTNLCVVARVCPLFASELGDAAQECITVRSNQLLLTDIKDAQYNYVADNRRRRRIFTFDHIFAAQTDSENEEGQKQIFECVGQEALSSILDGYNSSLFAYGVTGTGKTYTIFGTKEAPGLLPRICTALADHLQRHSKPEVRTEQEISILEIYNEKIHDLLAERNNKGQLQNLRIREHPNMGPYVEGLSKVQINEMTRLDAIIAQGIANRKTAENEVHLRSSRSHVICTIYYHETTSESNYHKDFTSKLSLIDLAGSEKAHRTANFQRFDEGRKINLSLSSLSTVISRLADKSQKDNPDADVITNSSHSTVNSTRSSRQSGLHSSSSVHIPYRNSKLTWLLSDSLGGNARTTMIATLSPSYLQYQETLNTLRYAQQAKLIVNQPKLNMDTSALYI</sequence>
<accession>A0A4S2M3S0</accession>
<dbReference type="AlphaFoldDB" id="A0A4S2M3S0"/>
<dbReference type="Gene3D" id="3.40.850.10">
    <property type="entry name" value="Kinesin motor domain"/>
    <property type="match status" value="1"/>
</dbReference>
<dbReference type="PRINTS" id="PR00380">
    <property type="entry name" value="KINESINHEAVY"/>
</dbReference>
<evidence type="ECO:0000256" key="1">
    <source>
        <dbReference type="ARBA" id="ARBA00022741"/>
    </source>
</evidence>
<feature type="non-terminal residue" evidence="7">
    <location>
        <position position="394"/>
    </location>
</feature>
<dbReference type="GO" id="GO:0005524">
    <property type="term" value="F:ATP binding"/>
    <property type="evidence" value="ECO:0007669"/>
    <property type="project" value="UniProtKB-UniRule"/>
</dbReference>
<evidence type="ECO:0000313" key="8">
    <source>
        <dbReference type="Proteomes" id="UP000308267"/>
    </source>
</evidence>
<protein>
    <recommendedName>
        <fullName evidence="4">Kinesin-like protein</fullName>
    </recommendedName>
</protein>
<dbReference type="PROSITE" id="PS00411">
    <property type="entry name" value="KINESIN_MOTOR_1"/>
    <property type="match status" value="1"/>
</dbReference>
<dbReference type="InterPro" id="IPR027417">
    <property type="entry name" value="P-loop_NTPase"/>
</dbReference>
<name>A0A4S2M3S0_OPIFE</name>
<organism evidence="7 8">
    <name type="scientific">Opisthorchis felineus</name>
    <dbReference type="NCBI Taxonomy" id="147828"/>
    <lineage>
        <taxon>Eukaryota</taxon>
        <taxon>Metazoa</taxon>
        <taxon>Spiralia</taxon>
        <taxon>Lophotrochozoa</taxon>
        <taxon>Platyhelminthes</taxon>
        <taxon>Trematoda</taxon>
        <taxon>Digenea</taxon>
        <taxon>Opisthorchiida</taxon>
        <taxon>Opisthorchiata</taxon>
        <taxon>Opisthorchiidae</taxon>
        <taxon>Opisthorchis</taxon>
    </lineage>
</organism>
<dbReference type="InterPro" id="IPR001752">
    <property type="entry name" value="Kinesin_motor_dom"/>
</dbReference>